<sequence>METSKNPPDSAAVLYAVRALEMRYTDSVPGNMAMRGGVEQIVHFLQRISPPANFVAQATWGETVVNIWGHLMDVLTAAGSSMSRFCLISTHIARIGAILPICEQWDNTLVTNYREVATALWFLLLWTDAYLKRVFDVAKRNGSMIALNRIFRSFFSSSSEKKFNQMAEDLRFNADSLEYKVYLAYLEKVEAWQQDLERSASKVDKTTSDLSHLVQRSDTEGMTLRPLTEK</sequence>
<keyword evidence="2" id="KW-1185">Reference proteome</keyword>
<organism evidence="1 2">
    <name type="scientific">Apiospora hydei</name>
    <dbReference type="NCBI Taxonomy" id="1337664"/>
    <lineage>
        <taxon>Eukaryota</taxon>
        <taxon>Fungi</taxon>
        <taxon>Dikarya</taxon>
        <taxon>Ascomycota</taxon>
        <taxon>Pezizomycotina</taxon>
        <taxon>Sordariomycetes</taxon>
        <taxon>Xylariomycetidae</taxon>
        <taxon>Amphisphaeriales</taxon>
        <taxon>Apiosporaceae</taxon>
        <taxon>Apiospora</taxon>
    </lineage>
</organism>
<dbReference type="GeneID" id="92039059"/>
<dbReference type="RefSeq" id="XP_066675772.1">
    <property type="nucleotide sequence ID" value="XM_066805999.1"/>
</dbReference>
<evidence type="ECO:0000313" key="1">
    <source>
        <dbReference type="EMBL" id="KAK8094999.1"/>
    </source>
</evidence>
<evidence type="ECO:0000313" key="2">
    <source>
        <dbReference type="Proteomes" id="UP001433268"/>
    </source>
</evidence>
<dbReference type="EMBL" id="JAQQWN010000002">
    <property type="protein sequence ID" value="KAK8094999.1"/>
    <property type="molecule type" value="Genomic_DNA"/>
</dbReference>
<protein>
    <submittedName>
        <fullName evidence="1">Uncharacterized protein</fullName>
    </submittedName>
</protein>
<accession>A0ABR1XEI6</accession>
<name>A0ABR1XEI6_9PEZI</name>
<reference evidence="1 2" key="1">
    <citation type="submission" date="2023-01" db="EMBL/GenBank/DDBJ databases">
        <title>Analysis of 21 Apiospora genomes using comparative genomics revels a genus with tremendous synthesis potential of carbohydrate active enzymes and secondary metabolites.</title>
        <authorList>
            <person name="Sorensen T."/>
        </authorList>
    </citation>
    <scope>NUCLEOTIDE SEQUENCE [LARGE SCALE GENOMIC DNA]</scope>
    <source>
        <strain evidence="1 2">CBS 114990</strain>
    </source>
</reference>
<proteinExistence type="predicted"/>
<dbReference type="Proteomes" id="UP001433268">
    <property type="component" value="Unassembled WGS sequence"/>
</dbReference>
<gene>
    <name evidence="1" type="ORF">PG997_001684</name>
</gene>
<comment type="caution">
    <text evidence="1">The sequence shown here is derived from an EMBL/GenBank/DDBJ whole genome shotgun (WGS) entry which is preliminary data.</text>
</comment>